<name>A0ABY7SL15_9RHOB</name>
<dbReference type="EMBL" id="CP067136">
    <property type="protein sequence ID" value="WCR07623.1"/>
    <property type="molecule type" value="Genomic_DNA"/>
</dbReference>
<evidence type="ECO:0008006" key="3">
    <source>
        <dbReference type="Google" id="ProtNLM"/>
    </source>
</evidence>
<accession>A0ABY7SL15</accession>
<sequence>MKFSTRLNFDEPAAVLFDQVGNFDKMEKLLQSRGASVVRLNPAHEAGAALGWLIGFDWRGRRRELNLKVTRFDRPDRISMLGRGESFDVDIDISVLALSKTRSRLIFETDVRPRNMRARLLVQTAKLAKAQMDHKFALRVSDMIHQMRAV</sequence>
<gene>
    <name evidence="1" type="ORF">JHX87_01880</name>
</gene>
<dbReference type="RefSeq" id="WP_271884751.1">
    <property type="nucleotide sequence ID" value="NZ_CP067136.1"/>
</dbReference>
<reference evidence="1 2" key="1">
    <citation type="submission" date="2021-01" db="EMBL/GenBank/DDBJ databases">
        <title>Biogeographic distribution of Paracoccus.</title>
        <authorList>
            <person name="Hollensteiner J."/>
            <person name="Leineberger J."/>
            <person name="Brinkhoff T."/>
            <person name="Daniel R."/>
        </authorList>
    </citation>
    <scope>NUCLEOTIDE SEQUENCE [LARGE SCALE GENOMIC DNA]</scope>
    <source>
        <strain evidence="1 2">KCTC 22803</strain>
    </source>
</reference>
<evidence type="ECO:0000313" key="1">
    <source>
        <dbReference type="EMBL" id="WCR07623.1"/>
    </source>
</evidence>
<protein>
    <recommendedName>
        <fullName evidence="3">SRPBCC family protein</fullName>
    </recommendedName>
</protein>
<keyword evidence="2" id="KW-1185">Reference proteome</keyword>
<proteinExistence type="predicted"/>
<dbReference type="Proteomes" id="UP001219349">
    <property type="component" value="Chromosome"/>
</dbReference>
<organism evidence="1 2">
    <name type="scientific">Paracoccus fistulariae</name>
    <dbReference type="NCBI Taxonomy" id="658446"/>
    <lineage>
        <taxon>Bacteria</taxon>
        <taxon>Pseudomonadati</taxon>
        <taxon>Pseudomonadota</taxon>
        <taxon>Alphaproteobacteria</taxon>
        <taxon>Rhodobacterales</taxon>
        <taxon>Paracoccaceae</taxon>
        <taxon>Paracoccus</taxon>
    </lineage>
</organism>
<dbReference type="SUPFAM" id="SSF55961">
    <property type="entry name" value="Bet v1-like"/>
    <property type="match status" value="1"/>
</dbReference>
<evidence type="ECO:0000313" key="2">
    <source>
        <dbReference type="Proteomes" id="UP001219349"/>
    </source>
</evidence>